<keyword evidence="1" id="KW-1185">Reference proteome</keyword>
<dbReference type="AlphaFoldDB" id="A0A2I4EZE4"/>
<dbReference type="PANTHER" id="PTHR33265:SF5">
    <property type="entry name" value="COTTON FIBER PROTEIN"/>
    <property type="match status" value="1"/>
</dbReference>
<dbReference type="Proteomes" id="UP000235220">
    <property type="component" value="Chromosome 11"/>
</dbReference>
<evidence type="ECO:0000313" key="2">
    <source>
        <dbReference type="RefSeq" id="XP_018824766.2"/>
    </source>
</evidence>
<organism evidence="1 2">
    <name type="scientific">Juglans regia</name>
    <name type="common">English walnut</name>
    <dbReference type="NCBI Taxonomy" id="51240"/>
    <lineage>
        <taxon>Eukaryota</taxon>
        <taxon>Viridiplantae</taxon>
        <taxon>Streptophyta</taxon>
        <taxon>Embryophyta</taxon>
        <taxon>Tracheophyta</taxon>
        <taxon>Spermatophyta</taxon>
        <taxon>Magnoliopsida</taxon>
        <taxon>eudicotyledons</taxon>
        <taxon>Gunneridae</taxon>
        <taxon>Pentapetalae</taxon>
        <taxon>rosids</taxon>
        <taxon>fabids</taxon>
        <taxon>Fagales</taxon>
        <taxon>Juglandaceae</taxon>
        <taxon>Juglans</taxon>
    </lineage>
</organism>
<dbReference type="OrthoDB" id="1929803at2759"/>
<dbReference type="Gramene" id="Jr11_15600_p1">
    <property type="protein sequence ID" value="cds.Jr11_15600_p1"/>
    <property type="gene ID" value="Jr11_15600"/>
</dbReference>
<dbReference type="Pfam" id="PF05553">
    <property type="entry name" value="DUF761"/>
    <property type="match status" value="1"/>
</dbReference>
<sequence>MPKKKSDIARRAWNILRLALLWARRGGVFKRRLMIELRLLPKYIRSIGQSARHDQIHYGERELSFDKTPIFHVKMHRPASMRFHLPNIPCITPQVDFDYDFDGDIDDDVNGYDGGRKSFLNGGDEEEEEIVQEDGCGGCEEMVTCEEDGIDLRAEEFIAKFYAQMKLQRQISYLQYNETQNRETD</sequence>
<dbReference type="PANTHER" id="PTHR33265">
    <property type="entry name" value="AVR9/CF-9 RAPIDLY ELICITED PROTEIN-RELATED"/>
    <property type="match status" value="1"/>
</dbReference>
<dbReference type="KEGG" id="jre:108994127"/>
<accession>A0A2I4EZE4</accession>
<dbReference type="RefSeq" id="XP_018824766.2">
    <property type="nucleotide sequence ID" value="XM_018969221.2"/>
</dbReference>
<reference evidence="2" key="1">
    <citation type="submission" date="2025-08" db="UniProtKB">
        <authorList>
            <consortium name="RefSeq"/>
        </authorList>
    </citation>
    <scope>IDENTIFICATION</scope>
    <source>
        <tissue evidence="2">Leaves</tissue>
    </source>
</reference>
<dbReference type="GeneID" id="108994127"/>
<dbReference type="STRING" id="51240.A0A2I4EZE4"/>
<protein>
    <submittedName>
        <fullName evidence="2">Uncharacterized protein LOC108994127</fullName>
    </submittedName>
</protein>
<evidence type="ECO:0000313" key="1">
    <source>
        <dbReference type="Proteomes" id="UP000235220"/>
    </source>
</evidence>
<proteinExistence type="predicted"/>
<dbReference type="InterPro" id="IPR008480">
    <property type="entry name" value="DUF761_pln"/>
</dbReference>
<name>A0A2I4EZE4_JUGRE</name>
<gene>
    <name evidence="2" type="primary">LOC108994127</name>
</gene>